<dbReference type="InterPro" id="IPR048279">
    <property type="entry name" value="MdtK-like"/>
</dbReference>
<feature type="transmembrane region" description="Helical" evidence="10">
    <location>
        <begin position="202"/>
        <end position="225"/>
    </location>
</feature>
<keyword evidence="4" id="KW-1003">Cell membrane</keyword>
<evidence type="ECO:0000256" key="4">
    <source>
        <dbReference type="ARBA" id="ARBA00022475"/>
    </source>
</evidence>
<dbReference type="InterPro" id="IPR002528">
    <property type="entry name" value="MATE_fam"/>
</dbReference>
<feature type="transmembrane region" description="Helical" evidence="10">
    <location>
        <begin position="325"/>
        <end position="347"/>
    </location>
</feature>
<keyword evidence="5 10" id="KW-0812">Transmembrane</keyword>
<feature type="transmembrane region" description="Helical" evidence="10">
    <location>
        <begin position="290"/>
        <end position="313"/>
    </location>
</feature>
<dbReference type="PANTHER" id="PTHR43298:SF2">
    <property type="entry name" value="FMN_FAD EXPORTER YEEO-RELATED"/>
    <property type="match status" value="1"/>
</dbReference>
<dbReference type="PANTHER" id="PTHR43298">
    <property type="entry name" value="MULTIDRUG RESISTANCE PROTEIN NORM-RELATED"/>
    <property type="match status" value="1"/>
</dbReference>
<reference evidence="11 12" key="1">
    <citation type="submission" date="2016-10" db="EMBL/GenBank/DDBJ databases">
        <authorList>
            <person name="Varghese N."/>
            <person name="Submissions S."/>
        </authorList>
    </citation>
    <scope>NUCLEOTIDE SEQUENCE [LARGE SCALE GENOMIC DNA]</scope>
    <source>
        <strain evidence="11 12">DSM 18839</strain>
    </source>
</reference>
<evidence type="ECO:0000256" key="3">
    <source>
        <dbReference type="ARBA" id="ARBA00022449"/>
    </source>
</evidence>
<evidence type="ECO:0000256" key="10">
    <source>
        <dbReference type="SAM" id="Phobius"/>
    </source>
</evidence>
<dbReference type="InterPro" id="IPR050222">
    <property type="entry name" value="MATE_MdtK"/>
</dbReference>
<protein>
    <recommendedName>
        <fullName evidence="9">Multidrug-efflux transporter</fullName>
    </recommendedName>
</protein>
<dbReference type="CDD" id="cd13131">
    <property type="entry name" value="MATE_NorM_like"/>
    <property type="match status" value="1"/>
</dbReference>
<evidence type="ECO:0000256" key="9">
    <source>
        <dbReference type="ARBA" id="ARBA00031636"/>
    </source>
</evidence>
<dbReference type="GO" id="GO:0006811">
    <property type="term" value="P:monoatomic ion transport"/>
    <property type="evidence" value="ECO:0007669"/>
    <property type="project" value="UniProtKB-KW"/>
</dbReference>
<accession>A0A8G2BHK7</accession>
<evidence type="ECO:0000256" key="8">
    <source>
        <dbReference type="ARBA" id="ARBA00023136"/>
    </source>
</evidence>
<evidence type="ECO:0000256" key="7">
    <source>
        <dbReference type="ARBA" id="ARBA00023065"/>
    </source>
</evidence>
<feature type="transmembrane region" description="Helical" evidence="10">
    <location>
        <begin position="367"/>
        <end position="384"/>
    </location>
</feature>
<feature type="transmembrane region" description="Helical" evidence="10">
    <location>
        <begin position="101"/>
        <end position="119"/>
    </location>
</feature>
<evidence type="ECO:0000313" key="11">
    <source>
        <dbReference type="EMBL" id="SDF75630.1"/>
    </source>
</evidence>
<dbReference type="EMBL" id="FNBW01000006">
    <property type="protein sequence ID" value="SDF75630.1"/>
    <property type="molecule type" value="Genomic_DNA"/>
</dbReference>
<feature type="transmembrane region" description="Helical" evidence="10">
    <location>
        <begin position="139"/>
        <end position="159"/>
    </location>
</feature>
<dbReference type="AlphaFoldDB" id="A0A8G2BHK7"/>
<proteinExistence type="predicted"/>
<dbReference type="Pfam" id="PF01554">
    <property type="entry name" value="MatE"/>
    <property type="match status" value="2"/>
</dbReference>
<dbReference type="GO" id="GO:0015297">
    <property type="term" value="F:antiporter activity"/>
    <property type="evidence" value="ECO:0007669"/>
    <property type="project" value="UniProtKB-KW"/>
</dbReference>
<dbReference type="Proteomes" id="UP000198615">
    <property type="component" value="Unassembled WGS sequence"/>
</dbReference>
<dbReference type="PIRSF" id="PIRSF006603">
    <property type="entry name" value="DinF"/>
    <property type="match status" value="1"/>
</dbReference>
<feature type="transmembrane region" description="Helical" evidence="10">
    <location>
        <begin position="250"/>
        <end position="278"/>
    </location>
</feature>
<dbReference type="NCBIfam" id="TIGR00797">
    <property type="entry name" value="matE"/>
    <property type="match status" value="1"/>
</dbReference>
<dbReference type="GO" id="GO:0005886">
    <property type="term" value="C:plasma membrane"/>
    <property type="evidence" value="ECO:0007669"/>
    <property type="project" value="UniProtKB-SubCell"/>
</dbReference>
<keyword evidence="8 10" id="KW-0472">Membrane</keyword>
<keyword evidence="2" id="KW-0813">Transport</keyword>
<evidence type="ECO:0000313" key="12">
    <source>
        <dbReference type="Proteomes" id="UP000198615"/>
    </source>
</evidence>
<sequence>MVSPDPILSASRAPSAYATEVRATLALGIPIAATQLAQMMLQTTDVLMTGHLGPEALAAAQLGHNLYFPVFVTILGTLFASSAMFAQELGGRRYKGVRRTFRQAMWLILAVTPLAWLYFGHAEQMLLAMGQDPVLAARAQTYCDGVMWGLPFMAGFALLRNFIAAHGRPRPAMWLLAVGIPVNAAADYALMFGGFGLPRLELYGLGIATSLVQGAMFFVLLAYILRDRRYRRYMLLVRFWRSDWPRFRELWVLGLPIGLTKLAEAGLFAATGFLIGLIGVAELAGHAVALQFAAIAFMIPFGVAQAATVRVGLAVGRRDPDGAVLAGRVATLVGVLVMVPSALIYVFCGEPLVSLFLDTGDPAEYAAVGHAVTYLAIAGLFQFADGGQSVAAGALRGFKDTRVPMIIALIGYWPVGIGAAVLFAFPMGFGGEGVWAGLALGLFVVWVMLALRLRRVAGRQSPTAVPAAVSG</sequence>
<gene>
    <name evidence="11" type="ORF">SAMN05660686_02215</name>
</gene>
<keyword evidence="3" id="KW-0050">Antiport</keyword>
<evidence type="ECO:0000256" key="6">
    <source>
        <dbReference type="ARBA" id="ARBA00022989"/>
    </source>
</evidence>
<feature type="transmembrane region" description="Helical" evidence="10">
    <location>
        <begin position="405"/>
        <end position="427"/>
    </location>
</feature>
<feature type="transmembrane region" description="Helical" evidence="10">
    <location>
        <begin position="171"/>
        <end position="190"/>
    </location>
</feature>
<feature type="transmembrane region" description="Helical" evidence="10">
    <location>
        <begin position="66"/>
        <end position="89"/>
    </location>
</feature>
<dbReference type="GO" id="GO:0042910">
    <property type="term" value="F:xenobiotic transmembrane transporter activity"/>
    <property type="evidence" value="ECO:0007669"/>
    <property type="project" value="InterPro"/>
</dbReference>
<evidence type="ECO:0000256" key="1">
    <source>
        <dbReference type="ARBA" id="ARBA00004429"/>
    </source>
</evidence>
<evidence type="ECO:0000256" key="2">
    <source>
        <dbReference type="ARBA" id="ARBA00022448"/>
    </source>
</evidence>
<name>A0A8G2BHK7_9PROT</name>
<keyword evidence="6 10" id="KW-1133">Transmembrane helix</keyword>
<keyword evidence="12" id="KW-1185">Reference proteome</keyword>
<keyword evidence="7" id="KW-0406">Ion transport</keyword>
<comment type="subcellular location">
    <subcellularLocation>
        <location evidence="1">Cell inner membrane</location>
        <topology evidence="1">Multi-pass membrane protein</topology>
    </subcellularLocation>
</comment>
<dbReference type="RefSeq" id="WP_051245189.1">
    <property type="nucleotide sequence ID" value="NZ_FNBW01000006.1"/>
</dbReference>
<evidence type="ECO:0000256" key="5">
    <source>
        <dbReference type="ARBA" id="ARBA00022692"/>
    </source>
</evidence>
<feature type="transmembrane region" description="Helical" evidence="10">
    <location>
        <begin position="433"/>
        <end position="451"/>
    </location>
</feature>
<organism evidence="11 12">
    <name type="scientific">Thalassobaculum litoreum DSM 18839</name>
    <dbReference type="NCBI Taxonomy" id="1123362"/>
    <lineage>
        <taxon>Bacteria</taxon>
        <taxon>Pseudomonadati</taxon>
        <taxon>Pseudomonadota</taxon>
        <taxon>Alphaproteobacteria</taxon>
        <taxon>Rhodospirillales</taxon>
        <taxon>Thalassobaculaceae</taxon>
        <taxon>Thalassobaculum</taxon>
    </lineage>
</organism>
<comment type="caution">
    <text evidence="11">The sequence shown here is derived from an EMBL/GenBank/DDBJ whole genome shotgun (WGS) entry which is preliminary data.</text>
</comment>